<keyword evidence="3" id="KW-1185">Reference proteome</keyword>
<protein>
    <submittedName>
        <fullName evidence="2">Uncharacterized protein</fullName>
    </submittedName>
</protein>
<evidence type="ECO:0000313" key="3">
    <source>
        <dbReference type="Proteomes" id="UP000305067"/>
    </source>
</evidence>
<feature type="region of interest" description="Disordered" evidence="1">
    <location>
        <begin position="151"/>
        <end position="170"/>
    </location>
</feature>
<proteinExistence type="predicted"/>
<dbReference type="Proteomes" id="UP000305067">
    <property type="component" value="Unassembled WGS sequence"/>
</dbReference>
<organism evidence="2 3">
    <name type="scientific">Pterulicium gracile</name>
    <dbReference type="NCBI Taxonomy" id="1884261"/>
    <lineage>
        <taxon>Eukaryota</taxon>
        <taxon>Fungi</taxon>
        <taxon>Dikarya</taxon>
        <taxon>Basidiomycota</taxon>
        <taxon>Agaricomycotina</taxon>
        <taxon>Agaricomycetes</taxon>
        <taxon>Agaricomycetidae</taxon>
        <taxon>Agaricales</taxon>
        <taxon>Pleurotineae</taxon>
        <taxon>Pterulaceae</taxon>
        <taxon>Pterulicium</taxon>
    </lineage>
</organism>
<evidence type="ECO:0000313" key="2">
    <source>
        <dbReference type="EMBL" id="TFK98229.1"/>
    </source>
</evidence>
<dbReference type="EMBL" id="ML178841">
    <property type="protein sequence ID" value="TFK98229.1"/>
    <property type="molecule type" value="Genomic_DNA"/>
</dbReference>
<evidence type="ECO:0000256" key="1">
    <source>
        <dbReference type="SAM" id="MobiDB-lite"/>
    </source>
</evidence>
<accession>A0A5C3QAY6</accession>
<dbReference type="AlphaFoldDB" id="A0A5C3QAY6"/>
<sequence>MAVVRGCATGQNFSDDFFSWPRQVANESVETPRAQQSRDCIVAAGMASTNITQVLPTEITEHILQVHSEQQLANPPPPPPVHKGKEDYCSIEMLGKQYTFTPTHIDQSDAEFTLVFFVDEGNNITTPPDSSFGAGNFVDTDLKVVVKPARGTKDDDAAGSVPPDTASHVQTHGGVLPTDQAETLPTVTPGPTTSENATPVNAPIITSTVPEDAPFEPRDLLSMSVINIASDATASVDEIIRAFMVGQAKAEAAMANSSATRGESD</sequence>
<gene>
    <name evidence="2" type="ORF">BDV98DRAFT_607027</name>
</gene>
<name>A0A5C3QAY6_9AGAR</name>
<reference evidence="2 3" key="1">
    <citation type="journal article" date="2019" name="Nat. Ecol. Evol.">
        <title>Megaphylogeny resolves global patterns of mushroom evolution.</title>
        <authorList>
            <person name="Varga T."/>
            <person name="Krizsan K."/>
            <person name="Foldi C."/>
            <person name="Dima B."/>
            <person name="Sanchez-Garcia M."/>
            <person name="Sanchez-Ramirez S."/>
            <person name="Szollosi G.J."/>
            <person name="Szarkandi J.G."/>
            <person name="Papp V."/>
            <person name="Albert L."/>
            <person name="Andreopoulos W."/>
            <person name="Angelini C."/>
            <person name="Antonin V."/>
            <person name="Barry K.W."/>
            <person name="Bougher N.L."/>
            <person name="Buchanan P."/>
            <person name="Buyck B."/>
            <person name="Bense V."/>
            <person name="Catcheside P."/>
            <person name="Chovatia M."/>
            <person name="Cooper J."/>
            <person name="Damon W."/>
            <person name="Desjardin D."/>
            <person name="Finy P."/>
            <person name="Geml J."/>
            <person name="Haridas S."/>
            <person name="Hughes K."/>
            <person name="Justo A."/>
            <person name="Karasinski D."/>
            <person name="Kautmanova I."/>
            <person name="Kiss B."/>
            <person name="Kocsube S."/>
            <person name="Kotiranta H."/>
            <person name="LaButti K.M."/>
            <person name="Lechner B.E."/>
            <person name="Liimatainen K."/>
            <person name="Lipzen A."/>
            <person name="Lukacs Z."/>
            <person name="Mihaltcheva S."/>
            <person name="Morgado L.N."/>
            <person name="Niskanen T."/>
            <person name="Noordeloos M.E."/>
            <person name="Ohm R.A."/>
            <person name="Ortiz-Santana B."/>
            <person name="Ovrebo C."/>
            <person name="Racz N."/>
            <person name="Riley R."/>
            <person name="Savchenko A."/>
            <person name="Shiryaev A."/>
            <person name="Soop K."/>
            <person name="Spirin V."/>
            <person name="Szebenyi C."/>
            <person name="Tomsovsky M."/>
            <person name="Tulloss R.E."/>
            <person name="Uehling J."/>
            <person name="Grigoriev I.V."/>
            <person name="Vagvolgyi C."/>
            <person name="Papp T."/>
            <person name="Martin F.M."/>
            <person name="Miettinen O."/>
            <person name="Hibbett D.S."/>
            <person name="Nagy L.G."/>
        </authorList>
    </citation>
    <scope>NUCLEOTIDE SEQUENCE [LARGE SCALE GENOMIC DNA]</scope>
    <source>
        <strain evidence="2 3">CBS 309.79</strain>
    </source>
</reference>